<comment type="caution">
    <text evidence="3">The sequence shown here is derived from an EMBL/GenBank/DDBJ whole genome shotgun (WGS) entry which is preliminary data.</text>
</comment>
<accession>A0ABN2RUT9</accession>
<reference evidence="3 4" key="1">
    <citation type="journal article" date="2019" name="Int. J. Syst. Evol. Microbiol.">
        <title>The Global Catalogue of Microorganisms (GCM) 10K type strain sequencing project: providing services to taxonomists for standard genome sequencing and annotation.</title>
        <authorList>
            <consortium name="The Broad Institute Genomics Platform"/>
            <consortium name="The Broad Institute Genome Sequencing Center for Infectious Disease"/>
            <person name="Wu L."/>
            <person name="Ma J."/>
        </authorList>
    </citation>
    <scope>NUCLEOTIDE SEQUENCE [LARGE SCALE GENOMIC DNA]</scope>
    <source>
        <strain evidence="3 4">JCM 16013</strain>
    </source>
</reference>
<protein>
    <recommendedName>
        <fullName evidence="5">SAF domain-containing protein</fullName>
    </recommendedName>
</protein>
<evidence type="ECO:0000313" key="3">
    <source>
        <dbReference type="EMBL" id="GAA1975213.1"/>
    </source>
</evidence>
<dbReference type="Proteomes" id="UP001499854">
    <property type="component" value="Unassembled WGS sequence"/>
</dbReference>
<dbReference type="CDD" id="cd11614">
    <property type="entry name" value="SAF_CpaB_FlgA_like"/>
    <property type="match status" value="1"/>
</dbReference>
<feature type="transmembrane region" description="Helical" evidence="2">
    <location>
        <begin position="32"/>
        <end position="51"/>
    </location>
</feature>
<keyword evidence="2" id="KW-0472">Membrane</keyword>
<evidence type="ECO:0000256" key="2">
    <source>
        <dbReference type="SAM" id="Phobius"/>
    </source>
</evidence>
<gene>
    <name evidence="3" type="ORF">GCM10009838_39180</name>
</gene>
<sequence>MRTGTATPPTGGNFTPTPFVQPDPPKARRQPAVLALGVALMGASAVGFVFWNHQAAAKSSVLMLAKDVPYGTKITADDLTTVQVALNTTGVRYVASDQEPTVLTMSATTQLHAGALLNPADVSTAPPTPPGTSLVVVDLKDILMPSGIAPGKKLVLVANGVIGDANGKYTVVPDSAGAHVLSGSKTATFKVTVVSLTQSAAGAPGKVTFAVDPAEAANIELFADEQRLGVIVPPSGQ</sequence>
<evidence type="ECO:0000313" key="4">
    <source>
        <dbReference type="Proteomes" id="UP001499854"/>
    </source>
</evidence>
<feature type="region of interest" description="Disordered" evidence="1">
    <location>
        <begin position="1"/>
        <end position="27"/>
    </location>
</feature>
<dbReference type="RefSeq" id="WP_344658498.1">
    <property type="nucleotide sequence ID" value="NZ_BAAAQM010000021.1"/>
</dbReference>
<name>A0ABN2RUT9_9ACTN</name>
<evidence type="ECO:0008006" key="5">
    <source>
        <dbReference type="Google" id="ProtNLM"/>
    </source>
</evidence>
<keyword evidence="2" id="KW-1133">Transmembrane helix</keyword>
<organism evidence="3 4">
    <name type="scientific">Catenulispora subtropica</name>
    <dbReference type="NCBI Taxonomy" id="450798"/>
    <lineage>
        <taxon>Bacteria</taxon>
        <taxon>Bacillati</taxon>
        <taxon>Actinomycetota</taxon>
        <taxon>Actinomycetes</taxon>
        <taxon>Catenulisporales</taxon>
        <taxon>Catenulisporaceae</taxon>
        <taxon>Catenulispora</taxon>
    </lineage>
</organism>
<dbReference type="EMBL" id="BAAAQM010000021">
    <property type="protein sequence ID" value="GAA1975213.1"/>
    <property type="molecule type" value="Genomic_DNA"/>
</dbReference>
<keyword evidence="4" id="KW-1185">Reference proteome</keyword>
<proteinExistence type="predicted"/>
<keyword evidence="2" id="KW-0812">Transmembrane</keyword>
<feature type="compositionally biased region" description="Low complexity" evidence="1">
    <location>
        <begin position="1"/>
        <end position="18"/>
    </location>
</feature>
<evidence type="ECO:0000256" key="1">
    <source>
        <dbReference type="SAM" id="MobiDB-lite"/>
    </source>
</evidence>